<evidence type="ECO:0000313" key="2">
    <source>
        <dbReference type="Proteomes" id="UP000887013"/>
    </source>
</evidence>
<sequence length="64" mass="6819">YVSLNETKLGNTDKNDLSCLIHHASRSMIRPAGSSDCERSSSAFSTSTILMLRAALLVSSSSSI</sequence>
<proteinExistence type="predicted"/>
<reference evidence="1" key="1">
    <citation type="submission" date="2020-08" db="EMBL/GenBank/DDBJ databases">
        <title>Multicomponent nature underlies the extraordinary mechanical properties of spider dragline silk.</title>
        <authorList>
            <person name="Kono N."/>
            <person name="Nakamura H."/>
            <person name="Mori M."/>
            <person name="Yoshida Y."/>
            <person name="Ohtoshi R."/>
            <person name="Malay A.D."/>
            <person name="Moran D.A.P."/>
            <person name="Tomita M."/>
            <person name="Numata K."/>
            <person name="Arakawa K."/>
        </authorList>
    </citation>
    <scope>NUCLEOTIDE SEQUENCE</scope>
</reference>
<gene>
    <name evidence="1" type="ORF">NPIL_376381</name>
</gene>
<organism evidence="1 2">
    <name type="scientific">Nephila pilipes</name>
    <name type="common">Giant wood spider</name>
    <name type="synonym">Nephila maculata</name>
    <dbReference type="NCBI Taxonomy" id="299642"/>
    <lineage>
        <taxon>Eukaryota</taxon>
        <taxon>Metazoa</taxon>
        <taxon>Ecdysozoa</taxon>
        <taxon>Arthropoda</taxon>
        <taxon>Chelicerata</taxon>
        <taxon>Arachnida</taxon>
        <taxon>Araneae</taxon>
        <taxon>Araneomorphae</taxon>
        <taxon>Entelegynae</taxon>
        <taxon>Araneoidea</taxon>
        <taxon>Nephilidae</taxon>
        <taxon>Nephila</taxon>
    </lineage>
</organism>
<dbReference type="EMBL" id="BMAW01115515">
    <property type="protein sequence ID" value="GFT66459.1"/>
    <property type="molecule type" value="Genomic_DNA"/>
</dbReference>
<name>A0A8X6PEI1_NEPPI</name>
<dbReference type="AlphaFoldDB" id="A0A8X6PEI1"/>
<keyword evidence="2" id="KW-1185">Reference proteome</keyword>
<accession>A0A8X6PEI1</accession>
<feature type="non-terminal residue" evidence="1">
    <location>
        <position position="1"/>
    </location>
</feature>
<dbReference type="Proteomes" id="UP000887013">
    <property type="component" value="Unassembled WGS sequence"/>
</dbReference>
<protein>
    <submittedName>
        <fullName evidence="1">Uncharacterized protein</fullName>
    </submittedName>
</protein>
<evidence type="ECO:0000313" key="1">
    <source>
        <dbReference type="EMBL" id="GFT66459.1"/>
    </source>
</evidence>
<comment type="caution">
    <text evidence="1">The sequence shown here is derived from an EMBL/GenBank/DDBJ whole genome shotgun (WGS) entry which is preliminary data.</text>
</comment>